<dbReference type="Pfam" id="PF11969">
    <property type="entry name" value="DcpS_C"/>
    <property type="match status" value="1"/>
</dbReference>
<protein>
    <submittedName>
        <fullName evidence="5">HIT-like protein</fullName>
        <ecNumber evidence="5">3.-.-.-</ecNumber>
    </submittedName>
</protein>
<accession>A0A084XZT4</accession>
<name>A0A084XZT4_9PROT</name>
<dbReference type="InterPro" id="IPR001310">
    <property type="entry name" value="Histidine_triad_HIT"/>
</dbReference>
<keyword evidence="5" id="KW-0378">Hydrolase</keyword>
<dbReference type="Proteomes" id="UP000019812">
    <property type="component" value="Unassembled WGS sequence"/>
</dbReference>
<evidence type="ECO:0000256" key="1">
    <source>
        <dbReference type="PIRSR" id="PIRSR601310-1"/>
    </source>
</evidence>
<dbReference type="AlphaFoldDB" id="A0A084XZT4"/>
<dbReference type="EMBL" id="JDSS02000024">
    <property type="protein sequence ID" value="KFB67978.1"/>
    <property type="molecule type" value="Genomic_DNA"/>
</dbReference>
<evidence type="ECO:0000256" key="3">
    <source>
        <dbReference type="PROSITE-ProRule" id="PRU00464"/>
    </source>
</evidence>
<dbReference type="SUPFAM" id="SSF54197">
    <property type="entry name" value="HIT-like"/>
    <property type="match status" value="1"/>
</dbReference>
<evidence type="ECO:0000313" key="5">
    <source>
        <dbReference type="EMBL" id="KFB67978.1"/>
    </source>
</evidence>
<evidence type="ECO:0000313" key="6">
    <source>
        <dbReference type="Proteomes" id="UP000019812"/>
    </source>
</evidence>
<dbReference type="InterPro" id="IPR036265">
    <property type="entry name" value="HIT-like_sf"/>
</dbReference>
<dbReference type="PRINTS" id="PR00332">
    <property type="entry name" value="HISTRIAD"/>
</dbReference>
<proteinExistence type="predicted"/>
<feature type="active site" description="Tele-AMP-histidine intermediate" evidence="1">
    <location>
        <position position="116"/>
    </location>
</feature>
<dbReference type="GO" id="GO:0016787">
    <property type="term" value="F:hydrolase activity"/>
    <property type="evidence" value="ECO:0007669"/>
    <property type="project" value="UniProtKB-KW"/>
</dbReference>
<feature type="short sequence motif" description="Histidine triad motif" evidence="2 3">
    <location>
        <begin position="114"/>
        <end position="118"/>
    </location>
</feature>
<dbReference type="Gene3D" id="3.30.428.10">
    <property type="entry name" value="HIT-like"/>
    <property type="match status" value="1"/>
</dbReference>
<organism evidence="5 6">
    <name type="scientific">Candidatus Accumulibacter vicinus</name>
    <dbReference type="NCBI Taxonomy" id="2954382"/>
    <lineage>
        <taxon>Bacteria</taxon>
        <taxon>Pseudomonadati</taxon>
        <taxon>Pseudomonadota</taxon>
        <taxon>Betaproteobacteria</taxon>
        <taxon>Candidatus Accumulibacter</taxon>
    </lineage>
</organism>
<reference evidence="5 6" key="1">
    <citation type="submission" date="2014-07" db="EMBL/GenBank/DDBJ databases">
        <title>Expanding our view of genomic diversity in Candidatus Accumulibacter clades.</title>
        <authorList>
            <person name="Skennerton C.T."/>
            <person name="Barr J.J."/>
            <person name="Slater F.R."/>
            <person name="Bond P.L."/>
            <person name="Tyson G.W."/>
        </authorList>
    </citation>
    <scope>NUCLEOTIDE SEQUENCE [LARGE SCALE GENOMIC DNA]</scope>
    <source>
        <strain evidence="6">SK-01</strain>
    </source>
</reference>
<dbReference type="CDD" id="cd01276">
    <property type="entry name" value="PKCI_related"/>
    <property type="match status" value="1"/>
</dbReference>
<dbReference type="PROSITE" id="PS51084">
    <property type="entry name" value="HIT_2"/>
    <property type="match status" value="1"/>
</dbReference>
<comment type="caution">
    <text evidence="5">The sequence shown here is derived from an EMBL/GenBank/DDBJ whole genome shotgun (WGS) entry which is preliminary data.</text>
</comment>
<sequence length="133" mass="14725">MRESLESTRRSHERAENMENCLFCKIAGGQIPARKVHEDDEILAFHDINPARPVHLLVIPRRHITSLATATEADVPVLGRMLAIANRLASEQGSPDGFRVIINTGRIGHQEVQHLHAHVVGGPEPVGPMLKRI</sequence>
<dbReference type="InterPro" id="IPR011146">
    <property type="entry name" value="HIT-like"/>
</dbReference>
<dbReference type="EC" id="3.-.-.-" evidence="5"/>
<evidence type="ECO:0000259" key="4">
    <source>
        <dbReference type="PROSITE" id="PS51084"/>
    </source>
</evidence>
<evidence type="ECO:0000256" key="2">
    <source>
        <dbReference type="PIRSR" id="PIRSR601310-3"/>
    </source>
</evidence>
<dbReference type="PANTHER" id="PTHR23089">
    <property type="entry name" value="HISTIDINE TRIAD HIT PROTEIN"/>
    <property type="match status" value="1"/>
</dbReference>
<gene>
    <name evidence="5" type="ORF">CAPSK01_002570</name>
</gene>
<feature type="domain" description="HIT" evidence="4">
    <location>
        <begin position="22"/>
        <end position="131"/>
    </location>
</feature>
<dbReference type="STRING" id="1457154.CAPSK01_002570"/>